<evidence type="ECO:0000256" key="2">
    <source>
        <dbReference type="ARBA" id="ARBA00023034"/>
    </source>
</evidence>
<dbReference type="Proteomes" id="UP001597280">
    <property type="component" value="Unassembled WGS sequence"/>
</dbReference>
<keyword evidence="6" id="KW-1185">Reference proteome</keyword>
<sequence length="216" mass="23261">MTSIPGEMFLLLTHESGRQEATQYRRQALVAAVLTELLLRERIALTEGRSPRVEVLDPAPTGVAELDQVLAHLTTLRSPRMGSLLGKRDCDVTETIGDAFAAAGEVRRKDGWFLTSWPAGSSVLEAELRARLGAVLQGTRRASLQDAVLLEILKALRVGQRILREESGGMSRRQLDRTVEALDADVPAAAALRRMIDALNAAMATSASTTTMAGGS</sequence>
<proteinExistence type="predicted"/>
<gene>
    <name evidence="5" type="ORF">ACFSDA_04025</name>
</gene>
<name>A0ABW4PU10_9MICO</name>
<dbReference type="RefSeq" id="WP_343903627.1">
    <property type="nucleotide sequence ID" value="NZ_BAAAIS010000002.1"/>
</dbReference>
<evidence type="ECO:0000313" key="5">
    <source>
        <dbReference type="EMBL" id="MFD1834238.1"/>
    </source>
</evidence>
<evidence type="ECO:0000256" key="1">
    <source>
        <dbReference type="ARBA" id="ARBA00004255"/>
    </source>
</evidence>
<evidence type="ECO:0000256" key="3">
    <source>
        <dbReference type="ARBA" id="ARBA00023121"/>
    </source>
</evidence>
<organism evidence="5 6">
    <name type="scientific">Brachybacterium rhamnosum</name>
    <dbReference type="NCBI Taxonomy" id="173361"/>
    <lineage>
        <taxon>Bacteria</taxon>
        <taxon>Bacillati</taxon>
        <taxon>Actinomycetota</taxon>
        <taxon>Actinomycetes</taxon>
        <taxon>Micrococcales</taxon>
        <taxon>Dermabacteraceae</taxon>
        <taxon>Brachybacterium</taxon>
    </lineage>
</organism>
<dbReference type="EMBL" id="JBHUFL010000002">
    <property type="protein sequence ID" value="MFD1834238.1"/>
    <property type="molecule type" value="Genomic_DNA"/>
</dbReference>
<comment type="subcellular location">
    <subcellularLocation>
        <location evidence="1">Golgi apparatus membrane</location>
        <topology evidence="1">Peripheral membrane protein</topology>
        <orientation evidence="1">Cytoplasmic side</orientation>
    </subcellularLocation>
</comment>
<reference evidence="6" key="1">
    <citation type="journal article" date="2019" name="Int. J. Syst. Evol. Microbiol.">
        <title>The Global Catalogue of Microorganisms (GCM) 10K type strain sequencing project: providing services to taxonomists for standard genome sequencing and annotation.</title>
        <authorList>
            <consortium name="The Broad Institute Genomics Platform"/>
            <consortium name="The Broad Institute Genome Sequencing Center for Infectious Disease"/>
            <person name="Wu L."/>
            <person name="Ma J."/>
        </authorList>
    </citation>
    <scope>NUCLEOTIDE SEQUENCE [LARGE SCALE GENOMIC DNA]</scope>
    <source>
        <strain evidence="6">JCM 11650</strain>
    </source>
</reference>
<dbReference type="InterPro" id="IPR008628">
    <property type="entry name" value="GPP34-like"/>
</dbReference>
<keyword evidence="2" id="KW-0333">Golgi apparatus</keyword>
<keyword evidence="4" id="KW-0472">Membrane</keyword>
<evidence type="ECO:0000256" key="4">
    <source>
        <dbReference type="ARBA" id="ARBA00023136"/>
    </source>
</evidence>
<keyword evidence="3" id="KW-0446">Lipid-binding</keyword>
<dbReference type="InterPro" id="IPR038261">
    <property type="entry name" value="GPP34-like_sf"/>
</dbReference>
<dbReference type="Pfam" id="PF05719">
    <property type="entry name" value="GPP34"/>
    <property type="match status" value="1"/>
</dbReference>
<dbReference type="Gene3D" id="1.10.3630.10">
    <property type="entry name" value="yeast vps74-n-term truncation variant domain like"/>
    <property type="match status" value="1"/>
</dbReference>
<protein>
    <submittedName>
        <fullName evidence="5">GPP34 family phosphoprotein</fullName>
    </submittedName>
</protein>
<comment type="caution">
    <text evidence="5">The sequence shown here is derived from an EMBL/GenBank/DDBJ whole genome shotgun (WGS) entry which is preliminary data.</text>
</comment>
<accession>A0ABW4PU10</accession>
<evidence type="ECO:0000313" key="6">
    <source>
        <dbReference type="Proteomes" id="UP001597280"/>
    </source>
</evidence>